<name>A0A833P0E9_UNCSA</name>
<keyword evidence="1" id="KW-0812">Transmembrane</keyword>
<evidence type="ECO:0000313" key="3">
    <source>
        <dbReference type="Proteomes" id="UP000488506"/>
    </source>
</evidence>
<dbReference type="EMBL" id="WPAF01000002">
    <property type="protein sequence ID" value="KAF0135060.1"/>
    <property type="molecule type" value="Genomic_DNA"/>
</dbReference>
<accession>A0A833P0E9</accession>
<dbReference type="PROSITE" id="PS51257">
    <property type="entry name" value="PROKAR_LIPOPROTEIN"/>
    <property type="match status" value="1"/>
</dbReference>
<keyword evidence="1" id="KW-1133">Transmembrane helix</keyword>
<sequence length="117" mass="13159">MKNSGFALIFSILLITIVVLIIAFSCPILISSTFSLSASKNHLKAYYLAEAGIEYIKDKLKTNQGWQTPLLKIKTKDGYFEVIKDSKKTRGIGYVGQARVIINLDVINNNSYLQREE</sequence>
<gene>
    <name evidence="2" type="ORF">FD145_198</name>
</gene>
<feature type="transmembrane region" description="Helical" evidence="1">
    <location>
        <begin position="6"/>
        <end position="30"/>
    </location>
</feature>
<dbReference type="Proteomes" id="UP000488506">
    <property type="component" value="Unassembled WGS sequence"/>
</dbReference>
<dbReference type="AlphaFoldDB" id="A0A833P0E9"/>
<comment type="caution">
    <text evidence="2">The sequence shown here is derived from an EMBL/GenBank/DDBJ whole genome shotgun (WGS) entry which is preliminary data.</text>
</comment>
<reference evidence="2 3" key="1">
    <citation type="submission" date="2019-12" db="EMBL/GenBank/DDBJ databases">
        <authorList>
            <person name="Wolfe R."/>
            <person name="Danczak R."/>
            <person name="Wilkins M."/>
        </authorList>
    </citation>
    <scope>NUCLEOTIDE SEQUENCE [LARGE SCALE GENOMIC DNA]</scope>
    <source>
        <strain evidence="2">X2_MaxBin.013</strain>
    </source>
</reference>
<evidence type="ECO:0000256" key="1">
    <source>
        <dbReference type="SAM" id="Phobius"/>
    </source>
</evidence>
<evidence type="ECO:0008006" key="4">
    <source>
        <dbReference type="Google" id="ProtNLM"/>
    </source>
</evidence>
<proteinExistence type="predicted"/>
<protein>
    <recommendedName>
        <fullName evidence="4">Type II secretion system protein</fullName>
    </recommendedName>
</protein>
<organism evidence="2 3">
    <name type="scientific">Candidatus Saganbacteria bacterium</name>
    <dbReference type="NCBI Taxonomy" id="2575572"/>
    <lineage>
        <taxon>Bacteria</taxon>
        <taxon>Bacillati</taxon>
        <taxon>Saganbacteria</taxon>
    </lineage>
</organism>
<evidence type="ECO:0000313" key="2">
    <source>
        <dbReference type="EMBL" id="KAF0135060.1"/>
    </source>
</evidence>
<keyword evidence="1" id="KW-0472">Membrane</keyword>